<protein>
    <submittedName>
        <fullName evidence="3">Uncharacterized protein</fullName>
    </submittedName>
</protein>
<dbReference type="PROSITE" id="PS51257">
    <property type="entry name" value="PROKAR_LIPOPROTEIN"/>
    <property type="match status" value="1"/>
</dbReference>
<keyword evidence="4" id="KW-1185">Reference proteome</keyword>
<dbReference type="Proteomes" id="UP000035199">
    <property type="component" value="Chromosome"/>
</dbReference>
<sequence length="222" mass="24380">MKPHVKAAFCLFISAVSLTACILPLPPARMIARTTPTRSAEVSSPVPPIPTSTPDNAPLWNTPHWGFPTNVAGWRLQIFDQEGVNLIENSRGCQYSTIQSTFDLTAGMPAPDHIETGYMAENRIAGFQQQMTSAEGTFHKSSEVSGPGSQPIEMLRVDIDYVGVDHRNYHSTAWVRAFTRNDPPSAVTVNYACPVEAYSEQELKELLDSTLLFNVTTPELGD</sequence>
<evidence type="ECO:0000256" key="2">
    <source>
        <dbReference type="SAM" id="SignalP"/>
    </source>
</evidence>
<dbReference type="STRING" id="571915.CMUST_03470"/>
<name>A0A0G3GZN9_9CORY</name>
<dbReference type="OrthoDB" id="4418985at2"/>
<reference evidence="4" key="2">
    <citation type="submission" date="2015-05" db="EMBL/GenBank/DDBJ databases">
        <title>Complete genome sequence of Corynebacterium mustelae DSM 45274, isolated from various tissues of a male ferret with lethal sepsis.</title>
        <authorList>
            <person name="Ruckert C."/>
            <person name="Albersmeier A."/>
            <person name="Winkler A."/>
            <person name="Tauch A."/>
        </authorList>
    </citation>
    <scope>NUCLEOTIDE SEQUENCE [LARGE SCALE GENOMIC DNA]</scope>
    <source>
        <strain evidence="4">DSM 45274</strain>
    </source>
</reference>
<evidence type="ECO:0000256" key="1">
    <source>
        <dbReference type="SAM" id="MobiDB-lite"/>
    </source>
</evidence>
<dbReference type="KEGG" id="cmv:CMUST_03470"/>
<dbReference type="AlphaFoldDB" id="A0A0G3GZN9"/>
<proteinExistence type="predicted"/>
<accession>A0A0G3GZN9</accession>
<evidence type="ECO:0000313" key="4">
    <source>
        <dbReference type="Proteomes" id="UP000035199"/>
    </source>
</evidence>
<dbReference type="EMBL" id="CP011542">
    <property type="protein sequence ID" value="AKK05038.1"/>
    <property type="molecule type" value="Genomic_DNA"/>
</dbReference>
<dbReference type="RefSeq" id="WP_052844508.1">
    <property type="nucleotide sequence ID" value="NZ_CP011542.1"/>
</dbReference>
<organism evidence="3 4">
    <name type="scientific">Corynebacterium mustelae</name>
    <dbReference type="NCBI Taxonomy" id="571915"/>
    <lineage>
        <taxon>Bacteria</taxon>
        <taxon>Bacillati</taxon>
        <taxon>Actinomycetota</taxon>
        <taxon>Actinomycetes</taxon>
        <taxon>Mycobacteriales</taxon>
        <taxon>Corynebacteriaceae</taxon>
        <taxon>Corynebacterium</taxon>
    </lineage>
</organism>
<dbReference type="PATRIC" id="fig|571915.4.peg.738"/>
<gene>
    <name evidence="3" type="ORF">CMUST_03470</name>
</gene>
<feature type="signal peptide" evidence="2">
    <location>
        <begin position="1"/>
        <end position="22"/>
    </location>
</feature>
<evidence type="ECO:0000313" key="3">
    <source>
        <dbReference type="EMBL" id="AKK05038.1"/>
    </source>
</evidence>
<keyword evidence="2" id="KW-0732">Signal</keyword>
<feature type="region of interest" description="Disordered" evidence="1">
    <location>
        <begin position="39"/>
        <end position="61"/>
    </location>
</feature>
<reference evidence="3 4" key="1">
    <citation type="journal article" date="2015" name="Genome Announc.">
        <title>Complete Genome Sequence of the Type Strain Corynebacterium mustelae DSM 45274, Isolated from Various Tissues of a Male Ferret with Lethal Sepsis.</title>
        <authorList>
            <person name="Ruckert C."/>
            <person name="Eimer J."/>
            <person name="Winkler A."/>
            <person name="Tauch A."/>
        </authorList>
    </citation>
    <scope>NUCLEOTIDE SEQUENCE [LARGE SCALE GENOMIC DNA]</scope>
    <source>
        <strain evidence="3 4">DSM 45274</strain>
    </source>
</reference>
<feature type="chain" id="PRO_5039463145" evidence="2">
    <location>
        <begin position="23"/>
        <end position="222"/>
    </location>
</feature>